<dbReference type="RefSeq" id="WP_317787826.1">
    <property type="nucleotide sequence ID" value="NZ_AP028461.1"/>
</dbReference>
<accession>A0ABW4A8N6</accession>
<proteinExistence type="predicted"/>
<gene>
    <name evidence="1" type="ORF">ACFQ5G_16375</name>
</gene>
<evidence type="ECO:0000313" key="1">
    <source>
        <dbReference type="EMBL" id="MFD1366929.1"/>
    </source>
</evidence>
<comment type="caution">
    <text evidence="1">The sequence shown here is derived from an EMBL/GenBank/DDBJ whole genome shotgun (WGS) entry which is preliminary data.</text>
</comment>
<evidence type="ECO:0008006" key="3">
    <source>
        <dbReference type="Google" id="ProtNLM"/>
    </source>
</evidence>
<name>A0ABW4A8N6_9ACTN</name>
<organism evidence="1 2">
    <name type="scientific">Actinoplanes sichuanensis</name>
    <dbReference type="NCBI Taxonomy" id="512349"/>
    <lineage>
        <taxon>Bacteria</taxon>
        <taxon>Bacillati</taxon>
        <taxon>Actinomycetota</taxon>
        <taxon>Actinomycetes</taxon>
        <taxon>Micromonosporales</taxon>
        <taxon>Micromonosporaceae</taxon>
        <taxon>Actinoplanes</taxon>
    </lineage>
</organism>
<reference evidence="2" key="1">
    <citation type="journal article" date="2019" name="Int. J. Syst. Evol. Microbiol.">
        <title>The Global Catalogue of Microorganisms (GCM) 10K type strain sequencing project: providing services to taxonomists for standard genome sequencing and annotation.</title>
        <authorList>
            <consortium name="The Broad Institute Genomics Platform"/>
            <consortium name="The Broad Institute Genome Sequencing Center for Infectious Disease"/>
            <person name="Wu L."/>
            <person name="Ma J."/>
        </authorList>
    </citation>
    <scope>NUCLEOTIDE SEQUENCE [LARGE SCALE GENOMIC DNA]</scope>
    <source>
        <strain evidence="2">CCM 7526</strain>
    </source>
</reference>
<protein>
    <recommendedName>
        <fullName evidence="3">Terminase</fullName>
    </recommendedName>
</protein>
<sequence length="122" mass="13507">MSEKVQPPPGLRAPGRRLWDAITGDYDLDEHELVLLREAARTVDLCDELETDLRRDGATIESPQGKKAHPAAVEVRQQRIALARLMAALRMPAGDESDQVQGRRPQRRVGVRGTYGIRGSVA</sequence>
<keyword evidence="2" id="KW-1185">Reference proteome</keyword>
<dbReference type="EMBL" id="JBHTMK010000019">
    <property type="protein sequence ID" value="MFD1366929.1"/>
    <property type="molecule type" value="Genomic_DNA"/>
</dbReference>
<dbReference type="Proteomes" id="UP001597183">
    <property type="component" value="Unassembled WGS sequence"/>
</dbReference>
<evidence type="ECO:0000313" key="2">
    <source>
        <dbReference type="Proteomes" id="UP001597183"/>
    </source>
</evidence>